<dbReference type="PANTHER" id="PTHR46268:SF6">
    <property type="entry name" value="UNIVERSAL STRESS PROTEIN UP12"/>
    <property type="match status" value="1"/>
</dbReference>
<comment type="similarity">
    <text evidence="1">Belongs to the universal stress protein A family.</text>
</comment>
<evidence type="ECO:0000259" key="2">
    <source>
        <dbReference type="Pfam" id="PF00582"/>
    </source>
</evidence>
<sequence length="296" mass="31089">MSQPINSILVPTDGSDGARIGARRGIDLAATIGADLHVLSAVDARDIEPDLNSDGQTDRERLLTEAAERAVDSIATLARAHLSGQITTAVESGIPFQAINDYVDAHDIDLIVMGTQGRTGFERVALGSVAEKTLRTAAVPIVTVTPDGDIVEIGDQRYDNILLPTDGSEGAALAIEWGITLAELYDATVHTLYSVDTSRFGGAEGATEIHEALEQTGQEALEAVHERASDADVSVAGNIASGPAARAILSYSEEHDIDLIAMGTHGHSGLTRYLTGSVTETVVRHSSVPVCCVPMQ</sequence>
<dbReference type="EMBL" id="LIUF01000001">
    <property type="protein sequence ID" value="KOX94407.1"/>
    <property type="molecule type" value="Genomic_DNA"/>
</dbReference>
<proteinExistence type="inferred from homology"/>
<accession>A0A0M9ALE7</accession>
<dbReference type="InterPro" id="IPR014729">
    <property type="entry name" value="Rossmann-like_a/b/a_fold"/>
</dbReference>
<feature type="domain" description="UspA" evidence="2">
    <location>
        <begin position="6"/>
        <end position="144"/>
    </location>
</feature>
<dbReference type="CDD" id="cd00293">
    <property type="entry name" value="USP-like"/>
    <property type="match status" value="2"/>
</dbReference>
<dbReference type="SUPFAM" id="SSF52402">
    <property type="entry name" value="Adenine nucleotide alpha hydrolases-like"/>
    <property type="match status" value="2"/>
</dbReference>
<reference evidence="3 4" key="1">
    <citation type="submission" date="2015-08" db="EMBL/GenBank/DDBJ databases">
        <title>Genomes of Isolates from Cabo Rojo, PR.</title>
        <authorList>
            <person name="Sanchez-Nieves R.L."/>
            <person name="Montalvo-Rodriguez R."/>
        </authorList>
    </citation>
    <scope>NUCLEOTIDE SEQUENCE [LARGE SCALE GENOMIC DNA]</scope>
    <source>
        <strain evidence="3 4">SL3</strain>
    </source>
</reference>
<dbReference type="RefSeq" id="WP_053966180.1">
    <property type="nucleotide sequence ID" value="NZ_LIUF01000001.1"/>
</dbReference>
<comment type="caution">
    <text evidence="3">The sequence shown here is derived from an EMBL/GenBank/DDBJ whole genome shotgun (WGS) entry which is preliminary data.</text>
</comment>
<name>A0A0M9ALE7_9EURY</name>
<evidence type="ECO:0000256" key="1">
    <source>
        <dbReference type="ARBA" id="ARBA00008791"/>
    </source>
</evidence>
<keyword evidence="4" id="KW-1185">Reference proteome</keyword>
<evidence type="ECO:0000313" key="4">
    <source>
        <dbReference type="Proteomes" id="UP000037729"/>
    </source>
</evidence>
<dbReference type="InterPro" id="IPR006015">
    <property type="entry name" value="Universal_stress_UspA"/>
</dbReference>
<dbReference type="Proteomes" id="UP000037729">
    <property type="component" value="Unassembled WGS sequence"/>
</dbReference>
<evidence type="ECO:0000313" key="3">
    <source>
        <dbReference type="EMBL" id="KOX94407.1"/>
    </source>
</evidence>
<feature type="domain" description="UspA" evidence="2">
    <location>
        <begin position="158"/>
        <end position="294"/>
    </location>
</feature>
<protein>
    <submittedName>
        <fullName evidence="3">Universal stress protein</fullName>
    </submittedName>
</protein>
<dbReference type="PATRIC" id="fig|1705562.3.peg.1069"/>
<dbReference type="Gene3D" id="3.40.50.620">
    <property type="entry name" value="HUPs"/>
    <property type="match status" value="2"/>
</dbReference>
<dbReference type="PRINTS" id="PR01438">
    <property type="entry name" value="UNVRSLSTRESS"/>
</dbReference>
<organism evidence="3 4">
    <name type="scientific">Haloarcula rubripromontorii</name>
    <dbReference type="NCBI Taxonomy" id="1705562"/>
    <lineage>
        <taxon>Archaea</taxon>
        <taxon>Methanobacteriati</taxon>
        <taxon>Methanobacteriota</taxon>
        <taxon>Stenosarchaea group</taxon>
        <taxon>Halobacteria</taxon>
        <taxon>Halobacteriales</taxon>
        <taxon>Haloarculaceae</taxon>
        <taxon>Haloarcula</taxon>
    </lineage>
</organism>
<dbReference type="AlphaFoldDB" id="A0A0M9ALE7"/>
<dbReference type="PANTHER" id="PTHR46268">
    <property type="entry name" value="STRESS RESPONSE PROTEIN NHAX"/>
    <property type="match status" value="1"/>
</dbReference>
<dbReference type="OrthoDB" id="105697at2157"/>
<dbReference type="InterPro" id="IPR006016">
    <property type="entry name" value="UspA"/>
</dbReference>
<gene>
    <name evidence="3" type="ORF">AMS69_00675</name>
</gene>
<dbReference type="Pfam" id="PF00582">
    <property type="entry name" value="Usp"/>
    <property type="match status" value="2"/>
</dbReference>